<dbReference type="RefSeq" id="WP_246428138.1">
    <property type="nucleotide sequence ID" value="NZ_JACIEU010000004.1"/>
</dbReference>
<keyword evidence="3" id="KW-1185">Reference proteome</keyword>
<reference evidence="2 3" key="1">
    <citation type="submission" date="2020-08" db="EMBL/GenBank/DDBJ databases">
        <title>Genomic Encyclopedia of Type Strains, Phase IV (KMG-IV): sequencing the most valuable type-strain genomes for metagenomic binning, comparative biology and taxonomic classification.</title>
        <authorList>
            <person name="Goeker M."/>
        </authorList>
    </citation>
    <scope>NUCLEOTIDE SEQUENCE [LARGE SCALE GENOMIC DNA]</scope>
    <source>
        <strain evidence="2 3">DSM 19371</strain>
    </source>
</reference>
<organism evidence="2 3">
    <name type="scientific">Sphingobium scionense</name>
    <dbReference type="NCBI Taxonomy" id="1404341"/>
    <lineage>
        <taxon>Bacteria</taxon>
        <taxon>Pseudomonadati</taxon>
        <taxon>Pseudomonadota</taxon>
        <taxon>Alphaproteobacteria</taxon>
        <taxon>Sphingomonadales</taxon>
        <taxon>Sphingomonadaceae</taxon>
        <taxon>Sphingobium</taxon>
    </lineage>
</organism>
<feature type="domain" description="Cupin type-2" evidence="1">
    <location>
        <begin position="72"/>
        <end position="125"/>
    </location>
</feature>
<accession>A0A7W6LMU8</accession>
<dbReference type="Proteomes" id="UP000590524">
    <property type="component" value="Unassembled WGS sequence"/>
</dbReference>
<evidence type="ECO:0000313" key="3">
    <source>
        <dbReference type="Proteomes" id="UP000590524"/>
    </source>
</evidence>
<dbReference type="CDD" id="cd06981">
    <property type="entry name" value="cupin_reut_a1446"/>
    <property type="match status" value="1"/>
</dbReference>
<dbReference type="InterPro" id="IPR011051">
    <property type="entry name" value="RmlC_Cupin_sf"/>
</dbReference>
<sequence>MAAQTNSYIFLSIIKHDALMNIPISTSTNLLNIPDTSTDDERFEELLQRPGVRIERIISHGHITPAEHPYFQAWDEWVLLLSGSAELELDGMGHHHLQAGDHLLIPAGVAHRVTYSDDPTIWLAVHIGDK</sequence>
<dbReference type="SUPFAM" id="SSF51182">
    <property type="entry name" value="RmlC-like cupins"/>
    <property type="match status" value="1"/>
</dbReference>
<evidence type="ECO:0000313" key="2">
    <source>
        <dbReference type="EMBL" id="MBB4147288.1"/>
    </source>
</evidence>
<dbReference type="InterPro" id="IPR014710">
    <property type="entry name" value="RmlC-like_jellyroll"/>
</dbReference>
<dbReference type="InterPro" id="IPR013096">
    <property type="entry name" value="Cupin_2"/>
</dbReference>
<name>A0A7W6LMU8_9SPHN</name>
<gene>
    <name evidence="2" type="ORF">GGQ90_001059</name>
</gene>
<dbReference type="Pfam" id="PF07883">
    <property type="entry name" value="Cupin_2"/>
    <property type="match status" value="1"/>
</dbReference>
<evidence type="ECO:0000259" key="1">
    <source>
        <dbReference type="Pfam" id="PF07883"/>
    </source>
</evidence>
<dbReference type="Gene3D" id="2.60.120.10">
    <property type="entry name" value="Jelly Rolls"/>
    <property type="match status" value="1"/>
</dbReference>
<dbReference type="AlphaFoldDB" id="A0A7W6LMU8"/>
<comment type="caution">
    <text evidence="2">The sequence shown here is derived from an EMBL/GenBank/DDBJ whole genome shotgun (WGS) entry which is preliminary data.</text>
</comment>
<protein>
    <submittedName>
        <fullName evidence="2">Cupin 2 domain-containing protein</fullName>
    </submittedName>
</protein>
<dbReference type="EMBL" id="JACIEU010000004">
    <property type="protein sequence ID" value="MBB4147288.1"/>
    <property type="molecule type" value="Genomic_DNA"/>
</dbReference>
<proteinExistence type="predicted"/>